<gene>
    <name evidence="2" type="primary">34</name>
    <name evidence="2" type="ORF">PBI_BIGMAMA_34</name>
</gene>
<organism evidence="2 3">
    <name type="scientific">Mycobacterium phage BigMama</name>
    <dbReference type="NCBI Taxonomy" id="2126786"/>
    <lineage>
        <taxon>Viruses</taxon>
        <taxon>Duplodnaviria</taxon>
        <taxon>Heunggongvirae</taxon>
        <taxon>Uroviricota</taxon>
        <taxon>Caudoviricetes</taxon>
        <taxon>Dclasvirinae</taxon>
        <taxon>Plotvirus</taxon>
        <taxon>Plotvirus plot</taxon>
    </lineage>
</organism>
<feature type="transmembrane region" description="Helical" evidence="1">
    <location>
        <begin position="39"/>
        <end position="57"/>
    </location>
</feature>
<name>A0A2P1N577_9CAUD</name>
<dbReference type="Proteomes" id="UP000241872">
    <property type="component" value="Segment"/>
</dbReference>
<evidence type="ECO:0000313" key="3">
    <source>
        <dbReference type="Proteomes" id="UP000241872"/>
    </source>
</evidence>
<dbReference type="EMBL" id="MH025888">
    <property type="protein sequence ID" value="AVP43132.1"/>
    <property type="molecule type" value="Genomic_DNA"/>
</dbReference>
<accession>A0A2P1N577</accession>
<protein>
    <recommendedName>
        <fullName evidence="4">Holin</fullName>
    </recommendedName>
</protein>
<evidence type="ECO:0000256" key="1">
    <source>
        <dbReference type="SAM" id="Phobius"/>
    </source>
</evidence>
<proteinExistence type="predicted"/>
<feature type="transmembrane region" description="Helical" evidence="1">
    <location>
        <begin position="7"/>
        <end position="27"/>
    </location>
</feature>
<keyword evidence="1" id="KW-0472">Membrane</keyword>
<reference evidence="3" key="1">
    <citation type="submission" date="2018-03" db="EMBL/GenBank/DDBJ databases">
        <authorList>
            <person name="Robinson P."/>
            <person name="Figel D."/>
            <person name="Zack K.M."/>
            <person name="Garlena R.A."/>
            <person name="Russell D.A."/>
            <person name="Pope W.H."/>
            <person name="Jacobs-Sera D."/>
            <person name="Hatfull G.F."/>
        </authorList>
    </citation>
    <scope>NUCLEOTIDE SEQUENCE [LARGE SCALE GENOMIC DNA]</scope>
</reference>
<sequence length="84" mass="8762">MKNLSNYWKAGIALVGTAGTAVATLAADENVRTAVGESGVTWLAVAGVALTTALTWLKRNEPTVTEAEEILRRAKERASSSSSA</sequence>
<evidence type="ECO:0008006" key="4">
    <source>
        <dbReference type="Google" id="ProtNLM"/>
    </source>
</evidence>
<keyword evidence="1" id="KW-1133">Transmembrane helix</keyword>
<evidence type="ECO:0000313" key="2">
    <source>
        <dbReference type="EMBL" id="AVP43132.1"/>
    </source>
</evidence>
<keyword evidence="1" id="KW-0812">Transmembrane</keyword>